<sequence>MSEYTPTTEEVREAIAEWAWSRRMFRPELADSDGKEADRWLAAHDAEKDYEIAKQGDIIALLREDEAELHRLRAGVLPEEPSNHEDWCHKVTGCTERYHCTCDREERR</sequence>
<dbReference type="Proteomes" id="UP000515708">
    <property type="component" value="Chromosome"/>
</dbReference>
<name>A0A7D8AM09_9MICO</name>
<evidence type="ECO:0000313" key="2">
    <source>
        <dbReference type="Proteomes" id="UP000515708"/>
    </source>
</evidence>
<evidence type="ECO:0000313" key="1">
    <source>
        <dbReference type="EMBL" id="QMU97827.1"/>
    </source>
</evidence>
<dbReference type="AlphaFoldDB" id="A0A7D8AM09"/>
<dbReference type="EMBL" id="CP043732">
    <property type="protein sequence ID" value="QMU97827.1"/>
    <property type="molecule type" value="Genomic_DNA"/>
</dbReference>
<protein>
    <submittedName>
        <fullName evidence="1">Uncharacterized protein</fullName>
    </submittedName>
</protein>
<organism evidence="1 2">
    <name type="scientific">Microbacterium esteraromaticum</name>
    <dbReference type="NCBI Taxonomy" id="57043"/>
    <lineage>
        <taxon>Bacteria</taxon>
        <taxon>Bacillati</taxon>
        <taxon>Actinomycetota</taxon>
        <taxon>Actinomycetes</taxon>
        <taxon>Micrococcales</taxon>
        <taxon>Microbacteriaceae</taxon>
        <taxon>Microbacterium</taxon>
    </lineage>
</organism>
<proteinExistence type="predicted"/>
<reference evidence="1 2" key="1">
    <citation type="journal article" date="2020" name="Front. Microbiol.">
        <title>Design of Bacterial Strain-Specific qPCR Assays Using NGS Data and Publicly Available Resources and Its Application to Track Biocontrol Strains.</title>
        <authorList>
            <person name="Hernandez I."/>
            <person name="Sant C."/>
            <person name="Martinez R."/>
            <person name="Fernandez C."/>
        </authorList>
    </citation>
    <scope>NUCLEOTIDE SEQUENCE [LARGE SCALE GENOMIC DNA]</scope>
    <source>
        <strain evidence="1 2">B24</strain>
    </source>
</reference>
<gene>
    <name evidence="1" type="ORF">FVO59_11880</name>
</gene>
<dbReference type="RefSeq" id="WP_182252831.1">
    <property type="nucleotide sequence ID" value="NZ_CP043732.1"/>
</dbReference>
<accession>A0A7D8AM09</accession>